<accession>D8LEB2</accession>
<reference evidence="3 4" key="1">
    <citation type="journal article" date="2010" name="Nature">
        <title>The Ectocarpus genome and the independent evolution of multicellularity in brown algae.</title>
        <authorList>
            <person name="Cock J.M."/>
            <person name="Sterck L."/>
            <person name="Rouze P."/>
            <person name="Scornet D."/>
            <person name="Allen A.E."/>
            <person name="Amoutzias G."/>
            <person name="Anthouard V."/>
            <person name="Artiguenave F."/>
            <person name="Aury J.M."/>
            <person name="Badger J.H."/>
            <person name="Beszteri B."/>
            <person name="Billiau K."/>
            <person name="Bonnet E."/>
            <person name="Bothwell J.H."/>
            <person name="Bowler C."/>
            <person name="Boyen C."/>
            <person name="Brownlee C."/>
            <person name="Carrano C.J."/>
            <person name="Charrier B."/>
            <person name="Cho G.Y."/>
            <person name="Coelho S.M."/>
            <person name="Collen J."/>
            <person name="Corre E."/>
            <person name="Da Silva C."/>
            <person name="Delage L."/>
            <person name="Delaroque N."/>
            <person name="Dittami S.M."/>
            <person name="Doulbeau S."/>
            <person name="Elias M."/>
            <person name="Farnham G."/>
            <person name="Gachon C.M."/>
            <person name="Gschloessl B."/>
            <person name="Heesch S."/>
            <person name="Jabbari K."/>
            <person name="Jubin C."/>
            <person name="Kawai H."/>
            <person name="Kimura K."/>
            <person name="Kloareg B."/>
            <person name="Kupper F.C."/>
            <person name="Lang D."/>
            <person name="Le Bail A."/>
            <person name="Leblanc C."/>
            <person name="Lerouge P."/>
            <person name="Lohr M."/>
            <person name="Lopez P.J."/>
            <person name="Martens C."/>
            <person name="Maumus F."/>
            <person name="Michel G."/>
            <person name="Miranda-Saavedra D."/>
            <person name="Morales J."/>
            <person name="Moreau H."/>
            <person name="Motomura T."/>
            <person name="Nagasato C."/>
            <person name="Napoli C.A."/>
            <person name="Nelson D.R."/>
            <person name="Nyvall-Collen P."/>
            <person name="Peters A.F."/>
            <person name="Pommier C."/>
            <person name="Potin P."/>
            <person name="Poulain J."/>
            <person name="Quesneville H."/>
            <person name="Read B."/>
            <person name="Rensing S.A."/>
            <person name="Ritter A."/>
            <person name="Rousvoal S."/>
            <person name="Samanta M."/>
            <person name="Samson G."/>
            <person name="Schroeder D.C."/>
            <person name="Segurens B."/>
            <person name="Strittmatter M."/>
            <person name="Tonon T."/>
            <person name="Tregear J.W."/>
            <person name="Valentin K."/>
            <person name="von Dassow P."/>
            <person name="Yamagishi T."/>
            <person name="Van de Peer Y."/>
            <person name="Wincker P."/>
        </authorList>
    </citation>
    <scope>NUCLEOTIDE SEQUENCE [LARGE SCALE GENOMIC DNA]</scope>
    <source>
        <strain evidence="4">Ec32 / CCAP1310/4</strain>
    </source>
</reference>
<protein>
    <submittedName>
        <fullName evidence="3">Uncharacterized protein</fullName>
    </submittedName>
</protein>
<feature type="region of interest" description="Disordered" evidence="1">
    <location>
        <begin position="265"/>
        <end position="348"/>
    </location>
</feature>
<dbReference type="OrthoDB" id="10442228at2759"/>
<evidence type="ECO:0000256" key="1">
    <source>
        <dbReference type="SAM" id="MobiDB-lite"/>
    </source>
</evidence>
<sequence length="395" mass="39310">MFGVGTYYDAASGPSAPSPRLSADAAEWHPPSFLAKTVENESEKDQQPAEVGELKGESPSAAATAAEGVEQEHCPGSNTPPGDDEGREDGSTPAPLPSSAPAITSDEQTAAVSPPADGSSSVPGDEQEREDGSTPAPPDSAQGDPATVSDESTPVEVLATEDVKSDSVEVVGDDEAQPDGVESDEATPAPALDDAPSAPSTSEDEGPRNVVPDAALVLEDCAGVAPDEVMATANCTAADISTACCEKPEEPAVAGLTETATAVAATADRQGTPSDGCTVAEATAADADAVNGSKPEVALSGATGQEDKAPGGEEGGDGTRGGKQLTDAASSDSAETSRSDPDLSYGGGKGNGLVGKFLLGDDGGCGGGLLDDPRWRWGSVVAVAAVVLLIGLRRR</sequence>
<feature type="compositionally biased region" description="Low complexity" evidence="1">
    <location>
        <begin position="91"/>
        <end position="105"/>
    </location>
</feature>
<evidence type="ECO:0000313" key="4">
    <source>
        <dbReference type="Proteomes" id="UP000002630"/>
    </source>
</evidence>
<name>D8LEB2_ECTSI</name>
<feature type="region of interest" description="Disordered" evidence="1">
    <location>
        <begin position="1"/>
        <end position="209"/>
    </location>
</feature>
<dbReference type="Proteomes" id="UP000002630">
    <property type="component" value="Unassembled WGS sequence"/>
</dbReference>
<organism evidence="3 4">
    <name type="scientific">Ectocarpus siliculosus</name>
    <name type="common">Brown alga</name>
    <name type="synonym">Conferva siliculosa</name>
    <dbReference type="NCBI Taxonomy" id="2880"/>
    <lineage>
        <taxon>Eukaryota</taxon>
        <taxon>Sar</taxon>
        <taxon>Stramenopiles</taxon>
        <taxon>Ochrophyta</taxon>
        <taxon>PX clade</taxon>
        <taxon>Phaeophyceae</taxon>
        <taxon>Ectocarpales</taxon>
        <taxon>Ectocarpaceae</taxon>
        <taxon>Ectocarpus</taxon>
    </lineage>
</organism>
<keyword evidence="2" id="KW-0472">Membrane</keyword>
<keyword evidence="2" id="KW-0812">Transmembrane</keyword>
<proteinExistence type="predicted"/>
<feature type="transmembrane region" description="Helical" evidence="2">
    <location>
        <begin position="375"/>
        <end position="392"/>
    </location>
</feature>
<keyword evidence="2" id="KW-1133">Transmembrane helix</keyword>
<evidence type="ECO:0000256" key="2">
    <source>
        <dbReference type="SAM" id="Phobius"/>
    </source>
</evidence>
<keyword evidence="4" id="KW-1185">Reference proteome</keyword>
<dbReference type="AlphaFoldDB" id="D8LEB2"/>
<feature type="compositionally biased region" description="Basic and acidic residues" evidence="1">
    <location>
        <begin position="38"/>
        <end position="56"/>
    </location>
</feature>
<dbReference type="EMBL" id="FN649760">
    <property type="protein sequence ID" value="CBN74197.1"/>
    <property type="molecule type" value="Genomic_DNA"/>
</dbReference>
<gene>
    <name evidence="3" type="ORF">Esi_0013_0119</name>
</gene>
<feature type="compositionally biased region" description="Acidic residues" evidence="1">
    <location>
        <begin position="171"/>
        <end position="185"/>
    </location>
</feature>
<dbReference type="InParanoid" id="D8LEB2"/>
<feature type="compositionally biased region" description="Low complexity" evidence="1">
    <location>
        <begin position="278"/>
        <end position="290"/>
    </location>
</feature>
<evidence type="ECO:0000313" key="3">
    <source>
        <dbReference type="EMBL" id="CBN74197.1"/>
    </source>
</evidence>
<feature type="compositionally biased region" description="Low complexity" evidence="1">
    <location>
        <begin position="186"/>
        <end position="201"/>
    </location>
</feature>